<organism evidence="2 3">
    <name type="scientific">Acanthamoeba polyphaga mimivirus</name>
    <name type="common">APMV</name>
    <dbReference type="NCBI Taxonomy" id="212035"/>
    <lineage>
        <taxon>Viruses</taxon>
        <taxon>Varidnaviria</taxon>
        <taxon>Bamfordvirae</taxon>
        <taxon>Nucleocytoviricota</taxon>
        <taxon>Megaviricetes</taxon>
        <taxon>Imitervirales</taxon>
        <taxon>Mimiviridae</taxon>
        <taxon>Megamimivirinae</taxon>
        <taxon>Mimivirus</taxon>
        <taxon>Mimivirus bradfordmassiliense</taxon>
    </lineage>
</organism>
<keyword evidence="1" id="KW-0812">Transmembrane</keyword>
<proteinExistence type="predicted"/>
<sequence>MSTLSPIYSRCATQGNSCPISTISEAIAYADPNGTGTIYYRNSEANKAFTCNNASFGNQTNSTAYQCYNGNLPTDFRTAGSSFYENGIPKGWTKCSDENETCDPKVNSDVDILFGADGSYVYSSAKSVPCNINIFGDPKQGVKKACYWRSPLIPINHTPSTPVTPTTPSGTQTTGHKWWVYLLLFGIPLLILIFLIIFFIAKK</sequence>
<keyword evidence="1" id="KW-0472">Membrane</keyword>
<evidence type="ECO:0000313" key="2">
    <source>
        <dbReference type="EMBL" id="AKI79488.1"/>
    </source>
</evidence>
<dbReference type="EMBL" id="KM982401">
    <property type="protein sequence ID" value="AKI79488.1"/>
    <property type="molecule type" value="Genomic_DNA"/>
</dbReference>
<accession>A0A0G2Y1B9</accession>
<feature type="transmembrane region" description="Helical" evidence="1">
    <location>
        <begin position="178"/>
        <end position="201"/>
    </location>
</feature>
<dbReference type="Proteomes" id="UP000241474">
    <property type="component" value="Segment"/>
</dbReference>
<protein>
    <submittedName>
        <fullName evidence="2">Uncharacterized protein</fullName>
    </submittedName>
</protein>
<evidence type="ECO:0000256" key="1">
    <source>
        <dbReference type="SAM" id="Phobius"/>
    </source>
</evidence>
<evidence type="ECO:0000313" key="3">
    <source>
        <dbReference type="Proteomes" id="UP000241474"/>
    </source>
</evidence>
<organismHost>
    <name type="scientific">Acanthamoeba polyphaga</name>
    <name type="common">Amoeba</name>
    <dbReference type="NCBI Taxonomy" id="5757"/>
</organismHost>
<keyword evidence="1" id="KW-1133">Transmembrane helix</keyword>
<reference evidence="2 3" key="1">
    <citation type="submission" date="2014-10" db="EMBL/GenBank/DDBJ databases">
        <title>Pan-genome analysis of Brazilian lineage A amoebal mimiviruses.</title>
        <authorList>
            <person name="Assis F.L."/>
            <person name="Abrahao J.S."/>
            <person name="Kroon E.G."/>
            <person name="Dornas F.P."/>
            <person name="Andrade K.R."/>
            <person name="Borato P.V.M."/>
            <person name="Pilotto M.R."/>
            <person name="Benamar S."/>
            <person name="LaScola B."/>
            <person name="Colson P."/>
        </authorList>
    </citation>
    <scope>NUCLEOTIDE SEQUENCE [LARGE SCALE GENOMIC DNA]</scope>
    <source>
        <strain evidence="2 3">Oyster</strain>
    </source>
</reference>
<name>A0A0G2Y1B9_MIMIV</name>